<evidence type="ECO:0000313" key="10">
    <source>
        <dbReference type="Proteomes" id="UP001165063"/>
    </source>
</evidence>
<organism evidence="9 10">
    <name type="scientific">Ambrosiozyma monospora</name>
    <name type="common">Yeast</name>
    <name type="synonym">Endomycopsis monosporus</name>
    <dbReference type="NCBI Taxonomy" id="43982"/>
    <lineage>
        <taxon>Eukaryota</taxon>
        <taxon>Fungi</taxon>
        <taxon>Dikarya</taxon>
        <taxon>Ascomycota</taxon>
        <taxon>Saccharomycotina</taxon>
        <taxon>Pichiomycetes</taxon>
        <taxon>Pichiales</taxon>
        <taxon>Pichiaceae</taxon>
        <taxon>Ambrosiozyma</taxon>
    </lineage>
</organism>
<dbReference type="InterPro" id="IPR038765">
    <property type="entry name" value="Papain-like_cys_pep_sf"/>
</dbReference>
<feature type="active site" evidence="6">
    <location>
        <position position="365"/>
    </location>
</feature>
<dbReference type="Proteomes" id="UP001165063">
    <property type="component" value="Unassembled WGS sequence"/>
</dbReference>
<keyword evidence="3 6" id="KW-0378">Hydrolase</keyword>
<dbReference type="PANTHER" id="PTHR46143:SF1">
    <property type="entry name" value="CALPAIN-7"/>
    <property type="match status" value="1"/>
</dbReference>
<keyword evidence="4 6" id="KW-0788">Thiol protease</keyword>
<feature type="region of interest" description="Disordered" evidence="7">
    <location>
        <begin position="213"/>
        <end position="238"/>
    </location>
</feature>
<dbReference type="GO" id="GO:0006508">
    <property type="term" value="P:proteolysis"/>
    <property type="evidence" value="ECO:0007669"/>
    <property type="project" value="UniProtKB-KW"/>
</dbReference>
<dbReference type="InterPro" id="IPR001300">
    <property type="entry name" value="Peptidase_C2_calpain_cat"/>
</dbReference>
<dbReference type="SMART" id="SM00230">
    <property type="entry name" value="CysPc"/>
    <property type="match status" value="1"/>
</dbReference>
<evidence type="ECO:0000313" key="9">
    <source>
        <dbReference type="EMBL" id="GMG22812.1"/>
    </source>
</evidence>
<dbReference type="EMBL" id="BSXU01001015">
    <property type="protein sequence ID" value="GMG22812.1"/>
    <property type="molecule type" value="Genomic_DNA"/>
</dbReference>
<dbReference type="Pfam" id="PF00648">
    <property type="entry name" value="Peptidase_C2"/>
    <property type="match status" value="1"/>
</dbReference>
<name>A0A9W6YVK5_AMBMO</name>
<evidence type="ECO:0000256" key="2">
    <source>
        <dbReference type="ARBA" id="ARBA00022670"/>
    </source>
</evidence>
<gene>
    <name evidence="9" type="ORF">Amon01_000269500</name>
</gene>
<accession>A0A9W6YVK5</accession>
<keyword evidence="10" id="KW-1185">Reference proteome</keyword>
<sequence>MENLPIIQETLNAAQYRVSINKDVDLDELKKSLLQLNSILPLLNTTETSAISLTTTQLKNNIKQLTGLGLDLYQALKKKDNNGVKWFKTTTETLLWICSKINDELFFPYNRKTGVFIPNNCKVITLKQHRIDQLQGNMKLGLPVVDLEDNKDLVNLYQDTLVNCSLVSSILSVVSSQKHCHKLNKIIIPNESSTQFSVLFHMNGITRIVPIDSSFPEGNGNGNSVREKSDKKAEDQEARNQSSSIVLKDINGIVKWPYLIEKAYIKLYGFQDNYLKFNEQFRGSNFGNDLFVLLGFIPEFFSLGDLNTFVDFKELATHFNNEELLMGLGTGDLTDDEILKFGLVPNHDYSVIGLTEELDGLVLKNPWLNKRDSIVKFSDLFKFNVLYVNWCPDSFQCYQNHSFFQKVKSHPEKDDSESWTDINNDCLLNSIQLTVKISKPTRVWVLLERHMNNISDNIELTWFETDAKVWQANQTNKLVRLTSNNTRFLLTRFDNLVDKSFTGVFQVSSAIGVDNSSSSTSSKTNFYSLHVYSDEPIEIVKPTNKYSFFKNLTDYWTPMQTGGNWLFETYNNNPQFEIEFNESQQQQTANLMVGLLSKRTIQLNISIFDNTHNKFKFLTDSATRS</sequence>
<evidence type="ECO:0000259" key="8">
    <source>
        <dbReference type="PROSITE" id="PS50203"/>
    </source>
</evidence>
<evidence type="ECO:0000256" key="5">
    <source>
        <dbReference type="ARBA" id="ARBA00042255"/>
    </source>
</evidence>
<feature type="domain" description="Calpain catalytic" evidence="8">
    <location>
        <begin position="107"/>
        <end position="424"/>
    </location>
</feature>
<keyword evidence="2 6" id="KW-0645">Protease</keyword>
<evidence type="ECO:0000256" key="3">
    <source>
        <dbReference type="ARBA" id="ARBA00022801"/>
    </source>
</evidence>
<evidence type="ECO:0000256" key="6">
    <source>
        <dbReference type="PROSITE-ProRule" id="PRU00239"/>
    </source>
</evidence>
<feature type="compositionally biased region" description="Basic and acidic residues" evidence="7">
    <location>
        <begin position="225"/>
        <end position="238"/>
    </location>
</feature>
<dbReference type="OrthoDB" id="167576at2759"/>
<dbReference type="PANTHER" id="PTHR46143">
    <property type="entry name" value="CALPAIN-7"/>
    <property type="match status" value="1"/>
</dbReference>
<dbReference type="AlphaFoldDB" id="A0A9W6YVK5"/>
<reference evidence="9" key="1">
    <citation type="submission" date="2023-04" db="EMBL/GenBank/DDBJ databases">
        <title>Ambrosiozyma monospora NBRC 1965.</title>
        <authorList>
            <person name="Ichikawa N."/>
            <person name="Sato H."/>
            <person name="Tonouchi N."/>
        </authorList>
    </citation>
    <scope>NUCLEOTIDE SEQUENCE</scope>
    <source>
        <strain evidence="9">NBRC 1965</strain>
    </source>
</reference>
<proteinExistence type="inferred from homology"/>
<dbReference type="Gene3D" id="2.60.120.380">
    <property type="match status" value="1"/>
</dbReference>
<dbReference type="SUPFAM" id="SSF54001">
    <property type="entry name" value="Cysteine proteinases"/>
    <property type="match status" value="1"/>
</dbReference>
<dbReference type="PROSITE" id="PS50203">
    <property type="entry name" value="CALPAIN_CAT"/>
    <property type="match status" value="1"/>
</dbReference>
<protein>
    <recommendedName>
        <fullName evidence="5">Cysteine protease RIM13</fullName>
    </recommendedName>
</protein>
<evidence type="ECO:0000256" key="4">
    <source>
        <dbReference type="ARBA" id="ARBA00022807"/>
    </source>
</evidence>
<evidence type="ECO:0000256" key="1">
    <source>
        <dbReference type="ARBA" id="ARBA00010193"/>
    </source>
</evidence>
<evidence type="ECO:0000256" key="7">
    <source>
        <dbReference type="SAM" id="MobiDB-lite"/>
    </source>
</evidence>
<dbReference type="InterPro" id="IPR051297">
    <property type="entry name" value="PalB/RIM13"/>
</dbReference>
<comment type="similarity">
    <text evidence="1">Belongs to the peptidase C2 family. PalB/RIM13 subfamily.</text>
</comment>
<dbReference type="GO" id="GO:0004198">
    <property type="term" value="F:calcium-dependent cysteine-type endopeptidase activity"/>
    <property type="evidence" value="ECO:0007669"/>
    <property type="project" value="InterPro"/>
</dbReference>
<feature type="active site" evidence="6">
    <location>
        <position position="347"/>
    </location>
</feature>
<feature type="active site" evidence="6">
    <location>
        <position position="164"/>
    </location>
</feature>
<comment type="caution">
    <text evidence="9">The sequence shown here is derived from an EMBL/GenBank/DDBJ whole genome shotgun (WGS) entry which is preliminary data.</text>
</comment>